<name>A0AA35SLW0_GEOBA</name>
<keyword evidence="12" id="KW-1185">Reference proteome</keyword>
<keyword evidence="6 11" id="KW-0675">Receptor</keyword>
<evidence type="ECO:0000256" key="6">
    <source>
        <dbReference type="ARBA" id="ARBA00023170"/>
    </source>
</evidence>
<keyword evidence="5 9" id="KW-0472">Membrane</keyword>
<keyword evidence="3 9" id="KW-1133">Transmembrane helix</keyword>
<gene>
    <name evidence="11" type="ORF">GBAR_LOCUS18242</name>
</gene>
<dbReference type="AlphaFoldDB" id="A0AA35SLW0"/>
<dbReference type="GO" id="GO:0007214">
    <property type="term" value="P:gamma-aminobutyric acid signaling pathway"/>
    <property type="evidence" value="ECO:0007669"/>
    <property type="project" value="TreeGrafter"/>
</dbReference>
<comment type="subcellular location">
    <subcellularLocation>
        <location evidence="1">Membrane</location>
        <topology evidence="1">Multi-pass membrane protein</topology>
    </subcellularLocation>
</comment>
<keyword evidence="8" id="KW-0807">Transducer</keyword>
<evidence type="ECO:0000256" key="7">
    <source>
        <dbReference type="ARBA" id="ARBA00023180"/>
    </source>
</evidence>
<evidence type="ECO:0000259" key="10">
    <source>
        <dbReference type="Pfam" id="PF01094"/>
    </source>
</evidence>
<evidence type="ECO:0000256" key="3">
    <source>
        <dbReference type="ARBA" id="ARBA00022989"/>
    </source>
</evidence>
<organism evidence="11 12">
    <name type="scientific">Geodia barretti</name>
    <name type="common">Barrett's horny sponge</name>
    <dbReference type="NCBI Taxonomy" id="519541"/>
    <lineage>
        <taxon>Eukaryota</taxon>
        <taxon>Metazoa</taxon>
        <taxon>Porifera</taxon>
        <taxon>Demospongiae</taxon>
        <taxon>Heteroscleromorpha</taxon>
        <taxon>Tetractinellida</taxon>
        <taxon>Astrophorina</taxon>
        <taxon>Geodiidae</taxon>
        <taxon>Geodia</taxon>
    </lineage>
</organism>
<dbReference type="PRINTS" id="PR00248">
    <property type="entry name" value="GPCRMGR"/>
</dbReference>
<dbReference type="EMBL" id="CASHTH010002590">
    <property type="protein sequence ID" value="CAI8032233.1"/>
    <property type="molecule type" value="Genomic_DNA"/>
</dbReference>
<dbReference type="PANTHER" id="PTHR10519">
    <property type="entry name" value="GABA-B RECEPTOR"/>
    <property type="match status" value="1"/>
</dbReference>
<evidence type="ECO:0000256" key="9">
    <source>
        <dbReference type="SAM" id="Phobius"/>
    </source>
</evidence>
<evidence type="ECO:0000313" key="11">
    <source>
        <dbReference type="EMBL" id="CAI8032233.1"/>
    </source>
</evidence>
<keyword evidence="7" id="KW-0325">Glycoprotein</keyword>
<dbReference type="GO" id="GO:0038039">
    <property type="term" value="C:G protein-coupled receptor heterodimeric complex"/>
    <property type="evidence" value="ECO:0007669"/>
    <property type="project" value="TreeGrafter"/>
</dbReference>
<comment type="caution">
    <text evidence="11">The sequence shown here is derived from an EMBL/GenBank/DDBJ whole genome shotgun (WGS) entry which is preliminary data.</text>
</comment>
<reference evidence="11" key="1">
    <citation type="submission" date="2023-03" db="EMBL/GenBank/DDBJ databases">
        <authorList>
            <person name="Steffen K."/>
            <person name="Cardenas P."/>
        </authorList>
    </citation>
    <scope>NUCLEOTIDE SEQUENCE</scope>
</reference>
<dbReference type="InterPro" id="IPR001828">
    <property type="entry name" value="ANF_lig-bd_rcpt"/>
</dbReference>
<keyword evidence="2 9" id="KW-0812">Transmembrane</keyword>
<dbReference type="Pfam" id="PF01094">
    <property type="entry name" value="ANF_receptor"/>
    <property type="match status" value="1"/>
</dbReference>
<dbReference type="Gene3D" id="3.40.50.2300">
    <property type="match status" value="2"/>
</dbReference>
<dbReference type="GO" id="GO:0004965">
    <property type="term" value="F:G protein-coupled GABA receptor activity"/>
    <property type="evidence" value="ECO:0007669"/>
    <property type="project" value="InterPro"/>
</dbReference>
<evidence type="ECO:0000256" key="8">
    <source>
        <dbReference type="ARBA" id="ARBA00023224"/>
    </source>
</evidence>
<proteinExistence type="predicted"/>
<feature type="transmembrane region" description="Helical" evidence="9">
    <location>
        <begin position="20"/>
        <end position="42"/>
    </location>
</feature>
<feature type="domain" description="Receptor ligand binding region" evidence="10">
    <location>
        <begin position="94"/>
        <end position="225"/>
    </location>
</feature>
<evidence type="ECO:0000256" key="5">
    <source>
        <dbReference type="ARBA" id="ARBA00023136"/>
    </source>
</evidence>
<evidence type="ECO:0000256" key="1">
    <source>
        <dbReference type="ARBA" id="ARBA00004141"/>
    </source>
</evidence>
<dbReference type="InterPro" id="IPR028082">
    <property type="entry name" value="Peripla_BP_I"/>
</dbReference>
<protein>
    <submittedName>
        <fullName evidence="11">Gamma-aminobutyric acid type B receptor subunit 2</fullName>
    </submittedName>
</protein>
<dbReference type="InterPro" id="IPR000337">
    <property type="entry name" value="GPCR_3"/>
</dbReference>
<evidence type="ECO:0000313" key="12">
    <source>
        <dbReference type="Proteomes" id="UP001174909"/>
    </source>
</evidence>
<sequence>MDRNCVSSTCLRRRRGSTSVGSSGLHYLVCSAVIISVIILQLPSASFAAGSSAGSGEGRDGSSSGSGTAPSSIPLNFIFLSSDNPRLRTSGSIPAVDIALEMVTQSGILGKYKLQYTEALDSQCDRTQSLDMFHEAVRKRKGETFVQNIAIIGAGCSVATLPVAEICHYYNLPMLSWSSTAAELSNRRKFRSNYRLAPSEKLHSPGLAALIRHYQWAQVAMLTQLESLFIEVLTS</sequence>
<dbReference type="SUPFAM" id="SSF53822">
    <property type="entry name" value="Periplasmic binding protein-like I"/>
    <property type="match status" value="1"/>
</dbReference>
<accession>A0AA35SLW0</accession>
<dbReference type="InterPro" id="IPR002455">
    <property type="entry name" value="GPCR3_GABA-B"/>
</dbReference>
<dbReference type="Proteomes" id="UP001174909">
    <property type="component" value="Unassembled WGS sequence"/>
</dbReference>
<evidence type="ECO:0000256" key="4">
    <source>
        <dbReference type="ARBA" id="ARBA00023040"/>
    </source>
</evidence>
<dbReference type="PANTHER" id="PTHR10519:SF20">
    <property type="entry name" value="G-PROTEIN COUPLED RECEPTOR 156-RELATED"/>
    <property type="match status" value="1"/>
</dbReference>
<keyword evidence="4" id="KW-0297">G-protein coupled receptor</keyword>
<evidence type="ECO:0000256" key="2">
    <source>
        <dbReference type="ARBA" id="ARBA00022692"/>
    </source>
</evidence>